<dbReference type="SUPFAM" id="SSF53218">
    <property type="entry name" value="Molybdenum cofactor biosynthesis proteins"/>
    <property type="match status" value="1"/>
</dbReference>
<dbReference type="Gene3D" id="3.40.980.10">
    <property type="entry name" value="MoaB/Mog-like domain"/>
    <property type="match status" value="1"/>
</dbReference>
<dbReference type="Pfam" id="PF00994">
    <property type="entry name" value="MoCF_biosynth"/>
    <property type="match status" value="1"/>
</dbReference>
<keyword evidence="2" id="KW-0501">Molybdenum cofactor biosynthesis</keyword>
<dbReference type="PANTHER" id="PTHR43764">
    <property type="entry name" value="MOLYBDENUM COFACTOR BIOSYNTHESIS"/>
    <property type="match status" value="1"/>
</dbReference>
<dbReference type="InterPro" id="IPR001453">
    <property type="entry name" value="MoaB/Mog_dom"/>
</dbReference>
<organism evidence="5 6">
    <name type="scientific">Sinimarinibacterium flocculans</name>
    <dbReference type="NCBI Taxonomy" id="985250"/>
    <lineage>
        <taxon>Bacteria</taxon>
        <taxon>Pseudomonadati</taxon>
        <taxon>Pseudomonadota</taxon>
        <taxon>Gammaproteobacteria</taxon>
        <taxon>Nevskiales</taxon>
        <taxon>Nevskiaceae</taxon>
        <taxon>Sinimarinibacterium</taxon>
    </lineage>
</organism>
<comment type="caution">
    <text evidence="5">The sequence shown here is derived from an EMBL/GenBank/DDBJ whole genome shotgun (WGS) entry which is preliminary data.</text>
</comment>
<evidence type="ECO:0000256" key="3">
    <source>
        <dbReference type="ARBA" id="ARBA00055087"/>
    </source>
</evidence>
<dbReference type="UniPathway" id="UPA00344"/>
<dbReference type="CDD" id="cd00528">
    <property type="entry name" value="MoaC"/>
    <property type="match status" value="1"/>
</dbReference>
<dbReference type="PIRSF" id="PIRSF036594">
    <property type="entry name" value="MoaC_MogA"/>
    <property type="match status" value="1"/>
</dbReference>
<evidence type="ECO:0000256" key="1">
    <source>
        <dbReference type="ARBA" id="ARBA00005046"/>
    </source>
</evidence>
<evidence type="ECO:0000313" key="6">
    <source>
        <dbReference type="Proteomes" id="UP000248330"/>
    </source>
</evidence>
<dbReference type="NCBIfam" id="TIGR00177">
    <property type="entry name" value="molyb_syn"/>
    <property type="match status" value="1"/>
</dbReference>
<dbReference type="Gene3D" id="3.30.70.640">
    <property type="entry name" value="Molybdopterin cofactor biosynthesis C (MoaC) domain"/>
    <property type="match status" value="1"/>
</dbReference>
<keyword evidence="6" id="KW-1185">Reference proteome</keyword>
<comment type="pathway">
    <text evidence="1">Cofactor biosynthesis; molybdopterin biosynthesis.</text>
</comment>
<proteinExistence type="predicted"/>
<gene>
    <name evidence="5" type="ORF">C8D93_111159</name>
</gene>
<dbReference type="CDD" id="cd00886">
    <property type="entry name" value="MogA_MoaB"/>
    <property type="match status" value="1"/>
</dbReference>
<dbReference type="GO" id="GO:0006777">
    <property type="term" value="P:Mo-molybdopterin cofactor biosynthetic process"/>
    <property type="evidence" value="ECO:0007669"/>
    <property type="project" value="UniProtKB-KW"/>
</dbReference>
<feature type="domain" description="MoaB/Mog" evidence="4">
    <location>
        <begin position="167"/>
        <end position="310"/>
    </location>
</feature>
<evidence type="ECO:0000313" key="5">
    <source>
        <dbReference type="EMBL" id="PXV64987.1"/>
    </source>
</evidence>
<dbReference type="EMBL" id="QICN01000011">
    <property type="protein sequence ID" value="PXV64987.1"/>
    <property type="molecule type" value="Genomic_DNA"/>
</dbReference>
<comment type="function">
    <text evidence="3">Catalyzes the conversion of (8S)-3',8-cyclo-7,8-dihydroguanosine 5'-triphosphate to cyclic pyranopterin monophosphate (cPMP).</text>
</comment>
<reference evidence="5 6" key="1">
    <citation type="submission" date="2018-04" db="EMBL/GenBank/DDBJ databases">
        <title>Genomic Encyclopedia of Type Strains, Phase IV (KMG-IV): sequencing the most valuable type-strain genomes for metagenomic binning, comparative biology and taxonomic classification.</title>
        <authorList>
            <person name="Goeker M."/>
        </authorList>
    </citation>
    <scope>NUCLEOTIDE SEQUENCE [LARGE SCALE GENOMIC DNA]</scope>
    <source>
        <strain evidence="5 6">DSM 104150</strain>
    </source>
</reference>
<accession>A0A318E875</accession>
<dbReference type="SMART" id="SM00852">
    <property type="entry name" value="MoCF_biosynth"/>
    <property type="match status" value="1"/>
</dbReference>
<evidence type="ECO:0000256" key="2">
    <source>
        <dbReference type="ARBA" id="ARBA00023150"/>
    </source>
</evidence>
<dbReference type="InterPro" id="IPR002820">
    <property type="entry name" value="Mopterin_CF_biosynth-C_dom"/>
</dbReference>
<sequence length="325" mass="34453">MRTTPGTTTAITITDTSMRDITLKPTTLRSATASGRIRLGAEGIAMVRERRVDKGDVVECARIAGIMAVKQTPNWLPHCHPIPVLDAHLDFEPEDDALAIRATVRTIAATGIEMEALTAVSAAALCVYDMMKPHVDTGTLRIDGIHLAEKKGGKTQFGRKAKAGRAAVIVLSDTVAAGKKPDTAGRSVADGLADAGFDIAGYEVLPDEPEQLDRRLRAWLEQRPDLIVTVGGTGVGARDRTVETVQPLLSTELPGLMEAARGFGQARTPYAMLSRGIAGLAGGTVVCTFPGSRKGAEETLAAILPGLVHLIEVCRFSRPHEGGYT</sequence>
<dbReference type="NCBIfam" id="TIGR00581">
    <property type="entry name" value="moaC"/>
    <property type="match status" value="1"/>
</dbReference>
<evidence type="ECO:0000259" key="4">
    <source>
        <dbReference type="SMART" id="SM00852"/>
    </source>
</evidence>
<dbReference type="InterPro" id="IPR036522">
    <property type="entry name" value="MoaC_sf"/>
</dbReference>
<dbReference type="Pfam" id="PF01967">
    <property type="entry name" value="MoaC"/>
    <property type="match status" value="1"/>
</dbReference>
<dbReference type="PANTHER" id="PTHR43764:SF1">
    <property type="entry name" value="MOLYBDOPTERIN MOLYBDOTRANSFERASE"/>
    <property type="match status" value="1"/>
</dbReference>
<dbReference type="InterPro" id="IPR036425">
    <property type="entry name" value="MoaB/Mog-like_dom_sf"/>
</dbReference>
<dbReference type="InterPro" id="IPR023045">
    <property type="entry name" value="MoaC"/>
</dbReference>
<dbReference type="AlphaFoldDB" id="A0A318E875"/>
<dbReference type="SUPFAM" id="SSF55040">
    <property type="entry name" value="Molybdenum cofactor biosynthesis protein C, MoaC"/>
    <property type="match status" value="1"/>
</dbReference>
<dbReference type="InterPro" id="IPR051920">
    <property type="entry name" value="MPT_Adenylyltrnsfr/MoaC-Rel"/>
</dbReference>
<protein>
    <submittedName>
        <fullName evidence="5">Cyclic pyranopterin monophosphate synthase subunit MoaC</fullName>
    </submittedName>
</protein>
<dbReference type="InterPro" id="IPR012247">
    <property type="entry name" value="MoaC_MogA"/>
</dbReference>
<name>A0A318E875_9GAMM</name>
<dbReference type="Proteomes" id="UP000248330">
    <property type="component" value="Unassembled WGS sequence"/>
</dbReference>
<dbReference type="NCBIfam" id="NF002947">
    <property type="entry name" value="PRK03604.1"/>
    <property type="match status" value="1"/>
</dbReference>